<feature type="transmembrane region" description="Helical" evidence="1">
    <location>
        <begin position="13"/>
        <end position="34"/>
    </location>
</feature>
<proteinExistence type="predicted"/>
<keyword evidence="1" id="KW-0472">Membrane</keyword>
<dbReference type="EMBL" id="KZ825844">
    <property type="protein sequence ID" value="PYH95995.1"/>
    <property type="molecule type" value="Genomic_DNA"/>
</dbReference>
<protein>
    <submittedName>
        <fullName evidence="2">Uncharacterized protein</fullName>
    </submittedName>
</protein>
<evidence type="ECO:0000313" key="2">
    <source>
        <dbReference type="EMBL" id="PYH95995.1"/>
    </source>
</evidence>
<dbReference type="AlphaFoldDB" id="A0A319DEZ6"/>
<name>A0A319DEZ6_9EURO</name>
<dbReference type="VEuPathDB" id="FungiDB:BO71DRAFT_189593"/>
<keyword evidence="1" id="KW-1133">Transmembrane helix</keyword>
<accession>A0A319DEZ6</accession>
<evidence type="ECO:0000313" key="3">
    <source>
        <dbReference type="Proteomes" id="UP000247810"/>
    </source>
</evidence>
<evidence type="ECO:0000256" key="1">
    <source>
        <dbReference type="SAM" id="Phobius"/>
    </source>
</evidence>
<dbReference type="Proteomes" id="UP000247810">
    <property type="component" value="Unassembled WGS sequence"/>
</dbReference>
<feature type="transmembrane region" description="Helical" evidence="1">
    <location>
        <begin position="55"/>
        <end position="71"/>
    </location>
</feature>
<reference evidence="2 3" key="1">
    <citation type="submission" date="2018-02" db="EMBL/GenBank/DDBJ databases">
        <title>The genomes of Aspergillus section Nigri reveals drivers in fungal speciation.</title>
        <authorList>
            <consortium name="DOE Joint Genome Institute"/>
            <person name="Vesth T.C."/>
            <person name="Nybo J."/>
            <person name="Theobald S."/>
            <person name="Brandl J."/>
            <person name="Frisvad J.C."/>
            <person name="Nielsen K.F."/>
            <person name="Lyhne E.K."/>
            <person name="Kogle M.E."/>
            <person name="Kuo A."/>
            <person name="Riley R."/>
            <person name="Clum A."/>
            <person name="Nolan M."/>
            <person name="Lipzen A."/>
            <person name="Salamov A."/>
            <person name="Henrissat B."/>
            <person name="Wiebenga A."/>
            <person name="De vries R.P."/>
            <person name="Grigoriev I.V."/>
            <person name="Mortensen U.H."/>
            <person name="Andersen M.R."/>
            <person name="Baker S.E."/>
        </authorList>
    </citation>
    <scope>NUCLEOTIDE SEQUENCE [LARGE SCALE GENOMIC DNA]</scope>
    <source>
        <strain evidence="2 3">CBS 707.79</strain>
    </source>
</reference>
<gene>
    <name evidence="2" type="ORF">BO71DRAFT_189593</name>
</gene>
<sequence>MTSSPSQNIPPRIFFFFFLLLHPSSMKFQHYFHLFIHDRARSQRIKKEEKKKKSFFFLLSQFFLSCSYHTLTKRDGFTEKSGDLLYDIQHYG</sequence>
<keyword evidence="1" id="KW-0812">Transmembrane</keyword>
<organism evidence="2 3">
    <name type="scientific">Aspergillus ellipticus CBS 707.79</name>
    <dbReference type="NCBI Taxonomy" id="1448320"/>
    <lineage>
        <taxon>Eukaryota</taxon>
        <taxon>Fungi</taxon>
        <taxon>Dikarya</taxon>
        <taxon>Ascomycota</taxon>
        <taxon>Pezizomycotina</taxon>
        <taxon>Eurotiomycetes</taxon>
        <taxon>Eurotiomycetidae</taxon>
        <taxon>Eurotiales</taxon>
        <taxon>Aspergillaceae</taxon>
        <taxon>Aspergillus</taxon>
        <taxon>Aspergillus subgen. Circumdati</taxon>
    </lineage>
</organism>
<keyword evidence="3" id="KW-1185">Reference proteome</keyword>